<reference evidence="1 2" key="2">
    <citation type="journal article" date="2022" name="Mol. Ecol. Resour.">
        <title>The genomes of chicory, endive, great burdock and yacon provide insights into Asteraceae paleo-polyploidization history and plant inulin production.</title>
        <authorList>
            <person name="Fan W."/>
            <person name="Wang S."/>
            <person name="Wang H."/>
            <person name="Wang A."/>
            <person name="Jiang F."/>
            <person name="Liu H."/>
            <person name="Zhao H."/>
            <person name="Xu D."/>
            <person name="Zhang Y."/>
        </authorList>
    </citation>
    <scope>NUCLEOTIDE SEQUENCE [LARGE SCALE GENOMIC DNA]</scope>
    <source>
        <strain evidence="2">cv. Niubang</strain>
        <tissue evidence="1">Leaf</tissue>
    </source>
</reference>
<organism evidence="1 2">
    <name type="scientific">Arctium lappa</name>
    <name type="common">Greater burdock</name>
    <name type="synonym">Lappa major</name>
    <dbReference type="NCBI Taxonomy" id="4217"/>
    <lineage>
        <taxon>Eukaryota</taxon>
        <taxon>Viridiplantae</taxon>
        <taxon>Streptophyta</taxon>
        <taxon>Embryophyta</taxon>
        <taxon>Tracheophyta</taxon>
        <taxon>Spermatophyta</taxon>
        <taxon>Magnoliopsida</taxon>
        <taxon>eudicotyledons</taxon>
        <taxon>Gunneridae</taxon>
        <taxon>Pentapetalae</taxon>
        <taxon>asterids</taxon>
        <taxon>campanulids</taxon>
        <taxon>Asterales</taxon>
        <taxon>Asteraceae</taxon>
        <taxon>Carduoideae</taxon>
        <taxon>Cardueae</taxon>
        <taxon>Arctiinae</taxon>
        <taxon>Arctium</taxon>
    </lineage>
</organism>
<proteinExistence type="predicted"/>
<accession>A0ACB9AAX4</accession>
<reference evidence="2" key="1">
    <citation type="journal article" date="2022" name="Mol. Ecol. Resour.">
        <title>The genomes of chicory, endive, great burdock and yacon provide insights into Asteraceae palaeo-polyploidization history and plant inulin production.</title>
        <authorList>
            <person name="Fan W."/>
            <person name="Wang S."/>
            <person name="Wang H."/>
            <person name="Wang A."/>
            <person name="Jiang F."/>
            <person name="Liu H."/>
            <person name="Zhao H."/>
            <person name="Xu D."/>
            <person name="Zhang Y."/>
        </authorList>
    </citation>
    <scope>NUCLEOTIDE SEQUENCE [LARGE SCALE GENOMIC DNA]</scope>
    <source>
        <strain evidence="2">cv. Niubang</strain>
    </source>
</reference>
<name>A0ACB9AAX4_ARCLA</name>
<keyword evidence="2" id="KW-1185">Reference proteome</keyword>
<dbReference type="EMBL" id="CM042054">
    <property type="protein sequence ID" value="KAI3707136.1"/>
    <property type="molecule type" value="Genomic_DNA"/>
</dbReference>
<evidence type="ECO:0000313" key="1">
    <source>
        <dbReference type="EMBL" id="KAI3707136.1"/>
    </source>
</evidence>
<sequence>MATSTSPVNLLSTFLATYIEKIVDAFYDLDVDDLDGLIQFWAPVETIGGIWLLTTADQPFVLTEGDKNLKKYRSCCMKYQYNVDLNNLHVEEMSTRIISGAPATAFLNQMPELLPDLRVHQMTPLVSSALKSGLLRSLDE</sequence>
<gene>
    <name evidence="1" type="ORF">L6452_25386</name>
</gene>
<evidence type="ECO:0000313" key="2">
    <source>
        <dbReference type="Proteomes" id="UP001055879"/>
    </source>
</evidence>
<comment type="caution">
    <text evidence="1">The sequence shown here is derived from an EMBL/GenBank/DDBJ whole genome shotgun (WGS) entry which is preliminary data.</text>
</comment>
<dbReference type="Proteomes" id="UP001055879">
    <property type="component" value="Linkage Group LG08"/>
</dbReference>
<protein>
    <submittedName>
        <fullName evidence="1">Uncharacterized protein</fullName>
    </submittedName>
</protein>